<dbReference type="PANTHER" id="PTHR37946:SF1">
    <property type="entry name" value="SLL1969 PROTEIN"/>
    <property type="match status" value="1"/>
</dbReference>
<dbReference type="AlphaFoldDB" id="A0AAF1C371"/>
<keyword evidence="1" id="KW-0378">Hydrolase</keyword>
<proteinExistence type="predicted"/>
<dbReference type="Pfam" id="PF02089">
    <property type="entry name" value="Palm_thioest"/>
    <property type="match status" value="1"/>
</dbReference>
<evidence type="ECO:0000313" key="1">
    <source>
        <dbReference type="EMBL" id="WPF89468.1"/>
    </source>
</evidence>
<organism evidence="1">
    <name type="scientific">Cyanobacterium aponinum AL20115</name>
    <dbReference type="NCBI Taxonomy" id="3090662"/>
    <lineage>
        <taxon>Bacteria</taxon>
        <taxon>Bacillati</taxon>
        <taxon>Cyanobacteriota</taxon>
        <taxon>Cyanophyceae</taxon>
        <taxon>Oscillatoriophycideae</taxon>
        <taxon>Chroococcales</taxon>
        <taxon>Geminocystaceae</taxon>
        <taxon>Cyanobacterium</taxon>
    </lineage>
</organism>
<dbReference type="EMBL" id="CP138348">
    <property type="protein sequence ID" value="WPF89468.1"/>
    <property type="molecule type" value="Genomic_DNA"/>
</dbReference>
<dbReference type="PANTHER" id="PTHR37946">
    <property type="entry name" value="SLL1969 PROTEIN"/>
    <property type="match status" value="1"/>
</dbReference>
<reference evidence="1" key="1">
    <citation type="submission" date="2023-11" db="EMBL/GenBank/DDBJ databases">
        <title>Genome sequence of Cyanobacterium aponinum BCRC AL20115.</title>
        <authorList>
            <person name="Chang H.-Y."/>
            <person name="Lin K.-M."/>
            <person name="Hsueh H.-T."/>
            <person name="Chu H.-A."/>
            <person name="Kuo C.-H."/>
        </authorList>
    </citation>
    <scope>NUCLEOTIDE SEQUENCE</scope>
    <source>
        <strain evidence="1">AL20115</strain>
    </source>
</reference>
<sequence length="196" mass="22346">MNQKKVLMVHGITDTGKIFQSMGNILEKYGYQPHTIDLIPSIGIADLRDLAQQLKQFINNNFHEQEKINLIGFSMGGLVTRYYLQRLDGIDRVNKYVSISAPNNGTNNAHFLPLKGIQQMRPNSEFLQDLNNDVKDILSKIETLVMWTPFDAMILPPKSSVMGVGKEVNFPVLIHRWMLEDKRVFNAILNFLGNKS</sequence>
<dbReference type="SUPFAM" id="SSF53474">
    <property type="entry name" value="alpha/beta-Hydrolases"/>
    <property type="match status" value="1"/>
</dbReference>
<dbReference type="Gene3D" id="3.40.50.1820">
    <property type="entry name" value="alpha/beta hydrolase"/>
    <property type="match status" value="1"/>
</dbReference>
<dbReference type="InterPro" id="IPR029058">
    <property type="entry name" value="AB_hydrolase_fold"/>
</dbReference>
<gene>
    <name evidence="1" type="ORF">SAY89_04135</name>
</gene>
<protein>
    <submittedName>
        <fullName evidence="1">Alpha/beta fold hydrolase</fullName>
    </submittedName>
</protein>
<dbReference type="RefSeq" id="WP_015219577.1">
    <property type="nucleotide sequence ID" value="NZ_CP138348.1"/>
</dbReference>
<name>A0AAF1C371_9CHRO</name>
<accession>A0AAF1C371</accession>
<dbReference type="GO" id="GO:0016787">
    <property type="term" value="F:hydrolase activity"/>
    <property type="evidence" value="ECO:0007669"/>
    <property type="project" value="UniProtKB-KW"/>
</dbReference>